<comment type="similarity">
    <text evidence="9">Belongs to the TRAFAC class myosin-kinesin ATPase superfamily. Kinesin family.</text>
</comment>
<evidence type="ECO:0000256" key="7">
    <source>
        <dbReference type="ARBA" id="ARBA00023175"/>
    </source>
</evidence>
<dbReference type="GO" id="GO:0003777">
    <property type="term" value="F:microtubule motor activity"/>
    <property type="evidence" value="ECO:0007669"/>
    <property type="project" value="InterPro"/>
</dbReference>
<dbReference type="Proteomes" id="UP000694402">
    <property type="component" value="Unassembled WGS sequence"/>
</dbReference>
<dbReference type="InterPro" id="IPR036961">
    <property type="entry name" value="Kinesin_motor_dom_sf"/>
</dbReference>
<gene>
    <name evidence="13" type="primary">LOC112236689</name>
</gene>
<dbReference type="InterPro" id="IPR032405">
    <property type="entry name" value="Kinesin_assoc"/>
</dbReference>
<dbReference type="GO" id="GO:0005874">
    <property type="term" value="C:microtubule"/>
    <property type="evidence" value="ECO:0007669"/>
    <property type="project" value="UniProtKB-KW"/>
</dbReference>
<dbReference type="SMART" id="SM00129">
    <property type="entry name" value="KISc"/>
    <property type="match status" value="1"/>
</dbReference>
<evidence type="ECO:0000256" key="11">
    <source>
        <dbReference type="SAM" id="Phobius"/>
    </source>
</evidence>
<dbReference type="Pfam" id="PF12423">
    <property type="entry name" value="KIF1B"/>
    <property type="match status" value="1"/>
</dbReference>
<keyword evidence="8" id="KW-0206">Cytoskeleton</keyword>
<keyword evidence="5 9" id="KW-0067">ATP-binding</keyword>
<dbReference type="InterPro" id="IPR001752">
    <property type="entry name" value="Kinesin_motor_dom"/>
</dbReference>
<dbReference type="Pfam" id="PF00225">
    <property type="entry name" value="Kinesin"/>
    <property type="match status" value="1"/>
</dbReference>
<keyword evidence="2" id="KW-0963">Cytoplasm</keyword>
<dbReference type="PANTHER" id="PTHR47117">
    <property type="entry name" value="STAR-RELATED LIPID TRANSFER PROTEIN 9"/>
    <property type="match status" value="1"/>
</dbReference>
<dbReference type="SUPFAM" id="SSF52540">
    <property type="entry name" value="P-loop containing nucleoside triphosphate hydrolases"/>
    <property type="match status" value="1"/>
</dbReference>
<feature type="coiled-coil region" evidence="10">
    <location>
        <begin position="540"/>
        <end position="572"/>
    </location>
</feature>
<evidence type="ECO:0000256" key="5">
    <source>
        <dbReference type="ARBA" id="ARBA00022840"/>
    </source>
</evidence>
<dbReference type="InterPro" id="IPR000253">
    <property type="entry name" value="FHA_dom"/>
</dbReference>
<keyword evidence="7 9" id="KW-0505">Motor protein</keyword>
<feature type="binding site" evidence="9">
    <location>
        <begin position="33"/>
        <end position="40"/>
    </location>
    <ligand>
        <name>ATP</name>
        <dbReference type="ChEBI" id="CHEBI:30616"/>
    </ligand>
</feature>
<evidence type="ECO:0000256" key="1">
    <source>
        <dbReference type="ARBA" id="ARBA00004245"/>
    </source>
</evidence>
<feature type="domain" description="Kinesin motor" evidence="12">
    <location>
        <begin position="1"/>
        <end position="283"/>
    </location>
</feature>
<evidence type="ECO:0000256" key="8">
    <source>
        <dbReference type="ARBA" id="ARBA00023212"/>
    </source>
</evidence>
<name>A0A8C8M1E6_ONCTS</name>
<dbReference type="Gene3D" id="3.40.850.10">
    <property type="entry name" value="Kinesin motor domain"/>
    <property type="match status" value="1"/>
</dbReference>
<dbReference type="FunFam" id="2.60.200.20:FF:000002">
    <property type="entry name" value="Kinesin family member 13A"/>
    <property type="match status" value="1"/>
</dbReference>
<dbReference type="Ensembl" id="ENSOTST00005061821.2">
    <property type="protein sequence ID" value="ENSOTSP00005056782.2"/>
    <property type="gene ID" value="ENSOTSG00005057739.1"/>
</dbReference>
<dbReference type="GO" id="GO:0005524">
    <property type="term" value="F:ATP binding"/>
    <property type="evidence" value="ECO:0007669"/>
    <property type="project" value="UniProtKB-UniRule"/>
</dbReference>
<accession>A0A8C8M1E6</accession>
<feature type="coiled-coil region" evidence="10">
    <location>
        <begin position="295"/>
        <end position="340"/>
    </location>
</feature>
<dbReference type="InterPro" id="IPR027417">
    <property type="entry name" value="P-loop_NTPase"/>
</dbReference>
<reference evidence="13" key="1">
    <citation type="submission" date="2025-08" db="UniProtKB">
        <authorList>
            <consortium name="Ensembl"/>
        </authorList>
    </citation>
    <scope>IDENTIFICATION</scope>
</reference>
<evidence type="ECO:0000313" key="14">
    <source>
        <dbReference type="Proteomes" id="UP000694402"/>
    </source>
</evidence>
<dbReference type="PRINTS" id="PR00380">
    <property type="entry name" value="KINESINHEAVY"/>
</dbReference>
<keyword evidence="14" id="KW-1185">Reference proteome</keyword>
<reference evidence="13" key="2">
    <citation type="submission" date="2025-09" db="UniProtKB">
        <authorList>
            <consortium name="Ensembl"/>
        </authorList>
    </citation>
    <scope>IDENTIFICATION</scope>
</reference>
<dbReference type="InterPro" id="IPR022140">
    <property type="entry name" value="Kinesin-like_KIF1-typ"/>
</dbReference>
<keyword evidence="11" id="KW-0812">Transmembrane</keyword>
<keyword evidence="11" id="KW-0472">Membrane</keyword>
<evidence type="ECO:0000313" key="13">
    <source>
        <dbReference type="Ensembl" id="ENSOTSP00005056782.2"/>
    </source>
</evidence>
<dbReference type="GO" id="GO:0007018">
    <property type="term" value="P:microtubule-based movement"/>
    <property type="evidence" value="ECO:0007669"/>
    <property type="project" value="InterPro"/>
</dbReference>
<evidence type="ECO:0000256" key="4">
    <source>
        <dbReference type="ARBA" id="ARBA00022741"/>
    </source>
</evidence>
<dbReference type="SUPFAM" id="SSF49879">
    <property type="entry name" value="SMAD/FHA domain"/>
    <property type="match status" value="1"/>
</dbReference>
<dbReference type="PROSITE" id="PS50067">
    <property type="entry name" value="KINESIN_MOTOR_2"/>
    <property type="match status" value="1"/>
</dbReference>
<dbReference type="FunFam" id="3.40.850.10:FF:000167">
    <property type="entry name" value="Uncharacterized protein"/>
    <property type="match status" value="1"/>
</dbReference>
<evidence type="ECO:0000259" key="12">
    <source>
        <dbReference type="PROSITE" id="PS50067"/>
    </source>
</evidence>
<dbReference type="PROSITE" id="PS00411">
    <property type="entry name" value="KINESIN_MOTOR_1"/>
    <property type="match status" value="1"/>
</dbReference>
<dbReference type="GeneTree" id="ENSGT00940000155500"/>
<keyword evidence="6 10" id="KW-0175">Coiled coil</keyword>
<evidence type="ECO:0000256" key="9">
    <source>
        <dbReference type="PROSITE-ProRule" id="PRU00283"/>
    </source>
</evidence>
<comment type="subcellular location">
    <subcellularLocation>
        <location evidence="1">Cytoplasm</location>
        <location evidence="1">Cytoskeleton</location>
    </subcellularLocation>
</comment>
<evidence type="ECO:0000256" key="3">
    <source>
        <dbReference type="ARBA" id="ARBA00022701"/>
    </source>
</evidence>
<dbReference type="GO" id="GO:0008017">
    <property type="term" value="F:microtubule binding"/>
    <property type="evidence" value="ECO:0007669"/>
    <property type="project" value="InterPro"/>
</dbReference>
<sequence length="1306" mass="146390">MDYLGQDVVFQCLGESLLDNAFLGYNACIFAYGQTGSGKSYTMMGSSEQPGLIPRLCSSLFDRTLQDQREGESFTVEVSFMEIYNEKVRDLLDPKGSRQALRVREHKVFGPYVDGLSRLAVACYKDIECLMSEGNKSRTVAATNMNEESSRSHAVFNIILTHTLMDLGSGTSGEKVSKLSLVDLAGSERAAKTGATGERMKEGSNINKSLSTLGLVISALADQGAGKNKTKFVPYRDSVLTWLLKDSLGGNSRTAMVATVSPAADNYDETLSTLRYADRAKSIVNHAVVNEDPNARIIRELREEVEKLRDQLTEAESMKAPDLKERLEESEKLIQEMTVTWEQKLRKTEAVAQERQKQLESLGISLQSSGIRVVDDKCFLVNLNADPALNELLVYYLKEHTRVGSADSQDIQLCGMAIHPEHCVINITAETGVVLTPHRSSRTCVNGSSVTNPVQLHHGDRILWGNNHFFRINLPRHLAHAGGEDEAGGVMKNCLSTDQLEVDFDTVSNVSSEVSFGYEFAQTEVMMKGMGSDDPMQSVLQTLERQHEEEKRTALERQRQMYEQELQQLRKRLPPPAGPSAASIASSPCAQTQAMMTRSLRRLREQIVRANLLVQEAGFIAEELNKRTEYLVTLQIPAANLDANRKRDAVLSEPAVQVRRKGKGKQIWALEKMENRLVDMRELYQEWKDYDEDNPVMRSYFKRADPFFDEQENHSLIGVANVFLACLFYDVKLQYAVPIINQKGEVCVCVCVHLIKLQYAVPIINQKGEVCVCVFISLSCSTLILQATGLPRHLCNFVFCQYHFWGQDEPVFIAPEVAPTPPSATSRDPLCTVLFDSSKELEVCVSEEFVEFVAEGAVAIEVFGHKQVNHRRNLALWDLGVIQAKTRTLRERWSEVTRRLDLWVQVLELNDAGEFTPVEVLPPKDVRTGGIFQLRQGQSRRLQVEVRSVPDSGTMPLIATNILSVSIGNVEVREICRWDEDMDSYQNLNCIFCDLERLRDQWLTTLTKRQQYLDQHLQKMVQKPDKSEDDVEREAQLLEWRLTLTEERNAVLLPSAGSGIPGAPAERDPVPGMEAHIPVLFLDLSGMFRCSFCPPLSSPSSVVCSVVPSVLPYLHHHQWYVPLFLLSSPIFTIISGMFRCSFCPPLSSPSVVCSVVPSVLPYLHHQWYVPLFLLSSPIFTISGLFLLSSPIFTISGMFYCLLSLSFILVTDINNIFASELTTPLPPPLSSRPPADDFQDNLSAPLAGGLDAMLNQEDEDAFFDLHIVKHYDGGEVRTIERQSHKHSIVGFVTPNLTLKYLFINPLV</sequence>
<dbReference type="Pfam" id="PF16183">
    <property type="entry name" value="Kinesin_assoc"/>
    <property type="match status" value="1"/>
</dbReference>
<keyword evidence="3" id="KW-0493">Microtubule</keyword>
<keyword evidence="11" id="KW-1133">Transmembrane helix</keyword>
<organism evidence="13 14">
    <name type="scientific">Oncorhynchus tshawytscha</name>
    <name type="common">Chinook salmon</name>
    <name type="synonym">Salmo tshawytscha</name>
    <dbReference type="NCBI Taxonomy" id="74940"/>
    <lineage>
        <taxon>Eukaryota</taxon>
        <taxon>Metazoa</taxon>
        <taxon>Chordata</taxon>
        <taxon>Craniata</taxon>
        <taxon>Vertebrata</taxon>
        <taxon>Euteleostomi</taxon>
        <taxon>Actinopterygii</taxon>
        <taxon>Neopterygii</taxon>
        <taxon>Teleostei</taxon>
        <taxon>Protacanthopterygii</taxon>
        <taxon>Salmoniformes</taxon>
        <taxon>Salmonidae</taxon>
        <taxon>Salmoninae</taxon>
        <taxon>Oncorhynchus</taxon>
    </lineage>
</organism>
<feature type="transmembrane region" description="Helical" evidence="11">
    <location>
        <begin position="1191"/>
        <end position="1209"/>
    </location>
</feature>
<keyword evidence="4 9" id="KW-0547">Nucleotide-binding</keyword>
<dbReference type="Pfam" id="PF00498">
    <property type="entry name" value="FHA"/>
    <property type="match status" value="1"/>
</dbReference>
<protein>
    <recommendedName>
        <fullName evidence="12">Kinesin motor domain-containing protein</fullName>
    </recommendedName>
</protein>
<dbReference type="Gene3D" id="6.10.250.2520">
    <property type="match status" value="1"/>
</dbReference>
<dbReference type="Gene3D" id="2.60.200.20">
    <property type="match status" value="1"/>
</dbReference>
<dbReference type="InterPro" id="IPR019821">
    <property type="entry name" value="Kinesin_motor_CS"/>
</dbReference>
<dbReference type="InterPro" id="IPR008984">
    <property type="entry name" value="SMAD_FHA_dom_sf"/>
</dbReference>
<evidence type="ECO:0000256" key="2">
    <source>
        <dbReference type="ARBA" id="ARBA00022490"/>
    </source>
</evidence>
<proteinExistence type="inferred from homology"/>
<evidence type="ECO:0000256" key="10">
    <source>
        <dbReference type="SAM" id="Coils"/>
    </source>
</evidence>
<evidence type="ECO:0000256" key="6">
    <source>
        <dbReference type="ARBA" id="ARBA00023054"/>
    </source>
</evidence>